<feature type="region of interest" description="Disordered" evidence="4">
    <location>
        <begin position="229"/>
        <end position="261"/>
    </location>
</feature>
<evidence type="ECO:0000256" key="4">
    <source>
        <dbReference type="SAM" id="MobiDB-lite"/>
    </source>
</evidence>
<dbReference type="STRING" id="42156.A0A3P6V296"/>
<gene>
    <name evidence="5" type="ORF">NLS_LOCUS7500</name>
</gene>
<keyword evidence="1" id="KW-0813">Transport</keyword>
<feature type="region of interest" description="Disordered" evidence="4">
    <location>
        <begin position="327"/>
        <end position="387"/>
    </location>
</feature>
<keyword evidence="3" id="KW-0407">Ion channel</keyword>
<feature type="compositionally biased region" description="Basic and acidic residues" evidence="4">
    <location>
        <begin position="370"/>
        <end position="387"/>
    </location>
</feature>
<evidence type="ECO:0000256" key="2">
    <source>
        <dbReference type="ARBA" id="ARBA00023065"/>
    </source>
</evidence>
<keyword evidence="6" id="KW-1185">Reference proteome</keyword>
<dbReference type="PANTHER" id="PTHR10117">
    <property type="entry name" value="TRANSIENT RECEPTOR POTENTIAL CHANNEL"/>
    <property type="match status" value="1"/>
</dbReference>
<protein>
    <submittedName>
        <fullName evidence="5">Uncharacterized protein</fullName>
    </submittedName>
</protein>
<accession>A0A3P6V296</accession>
<dbReference type="AlphaFoldDB" id="A0A3P6V296"/>
<dbReference type="GO" id="GO:0005886">
    <property type="term" value="C:plasma membrane"/>
    <property type="evidence" value="ECO:0007669"/>
    <property type="project" value="TreeGrafter"/>
</dbReference>
<organism evidence="5 6">
    <name type="scientific">Litomosoides sigmodontis</name>
    <name type="common">Filarial nematode worm</name>
    <dbReference type="NCBI Taxonomy" id="42156"/>
    <lineage>
        <taxon>Eukaryota</taxon>
        <taxon>Metazoa</taxon>
        <taxon>Ecdysozoa</taxon>
        <taxon>Nematoda</taxon>
        <taxon>Chromadorea</taxon>
        <taxon>Rhabditida</taxon>
        <taxon>Spirurina</taxon>
        <taxon>Spiruromorpha</taxon>
        <taxon>Filarioidea</taxon>
        <taxon>Onchocercidae</taxon>
        <taxon>Litomosoides</taxon>
    </lineage>
</organism>
<dbReference type="Proteomes" id="UP000277928">
    <property type="component" value="Unassembled WGS sequence"/>
</dbReference>
<dbReference type="PRINTS" id="PR01097">
    <property type="entry name" value="TRNSRECEPTRP"/>
</dbReference>
<feature type="compositionally biased region" description="Basic and acidic residues" evidence="4">
    <location>
        <begin position="248"/>
        <end position="258"/>
    </location>
</feature>
<dbReference type="OMA" id="RYHWEST"/>
<dbReference type="PANTHER" id="PTHR10117:SF54">
    <property type="entry name" value="TRANSIENT RECEPTOR POTENTIAL-GAMMA PROTEIN"/>
    <property type="match status" value="1"/>
</dbReference>
<dbReference type="GO" id="GO:0034703">
    <property type="term" value="C:cation channel complex"/>
    <property type="evidence" value="ECO:0007669"/>
    <property type="project" value="TreeGrafter"/>
</dbReference>
<dbReference type="EMBL" id="UYRX01000784">
    <property type="protein sequence ID" value="VDK86198.1"/>
    <property type="molecule type" value="Genomic_DNA"/>
</dbReference>
<sequence length="407" mass="46723">METLFWSSFGIIILEQLDIVEEHGPTKWTGRTILACYCCCSVIVLLNMLIAMMSNSYQDICNQADVEWKFARSKLWIEYFDDTATLPPPFNMIPSPKSLFYCVQSCLECLYQRNRTVGHNFRSIRNQKILKTINKRENNYRFVMRNLVKRYIAQLQRCKQQTESIIEDEIAEIKQDISAFRYELLGILQNAGFNTGHVDLRQETISRSKKRNLIAERRLLSGTTESMSIPMPERLLNGTSDDEEAEEPHEVDRKERRGLPVPTPAAKFASKLRKVLPRPSNAVITPRSVRNAPARLPFISRGLETNLNVLFDVYSRSADVKLPKVTRSSAKSHGIESTEEDDEDLELVVDSDDITDSDRRNRSLNASSADDDKMSGKRGEISKKARRYHWESTRLEMGYEADPPTKS</sequence>
<dbReference type="InterPro" id="IPR002153">
    <property type="entry name" value="TRPC_channel"/>
</dbReference>
<evidence type="ECO:0000313" key="5">
    <source>
        <dbReference type="EMBL" id="VDK86198.1"/>
    </source>
</evidence>
<name>A0A3P6V296_LITSI</name>
<reference evidence="5 6" key="1">
    <citation type="submission" date="2018-08" db="EMBL/GenBank/DDBJ databases">
        <authorList>
            <person name="Laetsch R D."/>
            <person name="Stevens L."/>
            <person name="Kumar S."/>
            <person name="Blaxter L. M."/>
        </authorList>
    </citation>
    <scope>NUCLEOTIDE SEQUENCE [LARGE SCALE GENOMIC DNA]</scope>
</reference>
<dbReference type="GO" id="GO:0051480">
    <property type="term" value="P:regulation of cytosolic calcium ion concentration"/>
    <property type="evidence" value="ECO:0007669"/>
    <property type="project" value="TreeGrafter"/>
</dbReference>
<feature type="compositionally biased region" description="Acidic residues" evidence="4">
    <location>
        <begin position="337"/>
        <end position="355"/>
    </location>
</feature>
<dbReference type="GO" id="GO:0015279">
    <property type="term" value="F:store-operated calcium channel activity"/>
    <property type="evidence" value="ECO:0007669"/>
    <property type="project" value="TreeGrafter"/>
</dbReference>
<evidence type="ECO:0000256" key="3">
    <source>
        <dbReference type="ARBA" id="ARBA00023303"/>
    </source>
</evidence>
<dbReference type="GO" id="GO:0070679">
    <property type="term" value="F:inositol 1,4,5 trisphosphate binding"/>
    <property type="evidence" value="ECO:0007669"/>
    <property type="project" value="TreeGrafter"/>
</dbReference>
<proteinExistence type="predicted"/>
<evidence type="ECO:0000256" key="1">
    <source>
        <dbReference type="ARBA" id="ARBA00022448"/>
    </source>
</evidence>
<evidence type="ECO:0000313" key="6">
    <source>
        <dbReference type="Proteomes" id="UP000277928"/>
    </source>
</evidence>
<dbReference type="OrthoDB" id="5865278at2759"/>
<keyword evidence="2" id="KW-0406">Ion transport</keyword>